<dbReference type="Gene3D" id="3.40.50.1820">
    <property type="entry name" value="alpha/beta hydrolase"/>
    <property type="match status" value="1"/>
</dbReference>
<dbReference type="InterPro" id="IPR029058">
    <property type="entry name" value="AB_hydrolase_fold"/>
</dbReference>
<feature type="domain" description="RNase H type-1" evidence="3">
    <location>
        <begin position="61"/>
        <end position="184"/>
    </location>
</feature>
<evidence type="ECO:0000313" key="6">
    <source>
        <dbReference type="Proteomes" id="UP000325577"/>
    </source>
</evidence>
<dbReference type="Pfam" id="PF25884">
    <property type="entry name" value="At5g19230"/>
    <property type="match status" value="1"/>
</dbReference>
<protein>
    <recommendedName>
        <fullName evidence="7">RNase H type-1 domain-containing protein</fullName>
    </recommendedName>
</protein>
<evidence type="ECO:0008006" key="7">
    <source>
        <dbReference type="Google" id="ProtNLM"/>
    </source>
</evidence>
<feature type="domain" description="Dienelactone hydrolase" evidence="2">
    <location>
        <begin position="255"/>
        <end position="384"/>
    </location>
</feature>
<keyword evidence="1" id="KW-0472">Membrane</keyword>
<dbReference type="SUPFAM" id="SSF53098">
    <property type="entry name" value="Ribonuclease H-like"/>
    <property type="match status" value="1"/>
</dbReference>
<evidence type="ECO:0000259" key="2">
    <source>
        <dbReference type="Pfam" id="PF01738"/>
    </source>
</evidence>
<dbReference type="InterPro" id="IPR044730">
    <property type="entry name" value="RNase_H-like_dom_plant"/>
</dbReference>
<accession>A0A5J4ZZ25</accession>
<dbReference type="EMBL" id="CM018047">
    <property type="protein sequence ID" value="KAA8524105.1"/>
    <property type="molecule type" value="Genomic_DNA"/>
</dbReference>
<sequence length="513" mass="56029">MLSTTFNSSCWPITLSSKLANIIPGPRLQPTPFQAIIHTGNGKMVPYVAWTTTFEDSWRLNFAGSTMGESNIAGTGCILHDQNAIFKAAYAAPLKDSSNGVETELSALKFGLCVAIHQGVDYLEIEGDSAMAMRLLLGNISPFSLRIKEHLDQCMFLIGKLQTVMLHTVEDYANRAANKLAAMATDLSEPMHWIEEPPSAIIQILIEDGSCLTGSTFIGSETINLHEELSQFGYSSLAQLNAEKPIAVWVKEHGPDKGFEDAKPVIEALKSKGVSKIGAASFCWGAKVIVELSKYAYIEAAVLLHPLFVTFEDIQGVKVPMSILGAEIDKFSPPELLKQFKGVLNAKPQVDGFVKIFPGVAYGWTVRHKDEDEVAVKCAGEAHQDMLDEEENLFEGINRYCASSNLSALTKNDKAECLAKELADQFKIRPCTNTTCSNTVPGTEPQFSNYPSLLAKCHFNVTSTREGTILPTCVPKLVSSLVLSNFTHLNTPIISMTLIGLTIFFTGIAYQPH</sequence>
<dbReference type="InterPro" id="IPR002156">
    <property type="entry name" value="RNaseH_domain"/>
</dbReference>
<reference evidence="5 6" key="1">
    <citation type="submission" date="2019-09" db="EMBL/GenBank/DDBJ databases">
        <title>A chromosome-level genome assembly of the Chinese tupelo Nyssa sinensis.</title>
        <authorList>
            <person name="Yang X."/>
            <person name="Kang M."/>
            <person name="Yang Y."/>
            <person name="Xiong H."/>
            <person name="Wang M."/>
            <person name="Zhang Z."/>
            <person name="Wang Z."/>
            <person name="Wu H."/>
            <person name="Ma T."/>
            <person name="Liu J."/>
            <person name="Xi Z."/>
        </authorList>
    </citation>
    <scope>NUCLEOTIDE SEQUENCE [LARGE SCALE GENOMIC DNA]</scope>
    <source>
        <strain evidence="5">J267</strain>
        <tissue evidence="5">Leaf</tissue>
    </source>
</reference>
<name>A0A5J4ZZ25_9ASTE</name>
<keyword evidence="6" id="KW-1185">Reference proteome</keyword>
<dbReference type="PANTHER" id="PTHR17630">
    <property type="entry name" value="DIENELACTONE HYDROLASE"/>
    <property type="match status" value="1"/>
</dbReference>
<dbReference type="SUPFAM" id="SSF53474">
    <property type="entry name" value="alpha/beta-Hydrolases"/>
    <property type="match status" value="1"/>
</dbReference>
<dbReference type="AlphaFoldDB" id="A0A5J4ZZ25"/>
<dbReference type="GO" id="GO:0003676">
    <property type="term" value="F:nucleic acid binding"/>
    <property type="evidence" value="ECO:0007669"/>
    <property type="project" value="InterPro"/>
</dbReference>
<dbReference type="Proteomes" id="UP000325577">
    <property type="component" value="Linkage Group LG4"/>
</dbReference>
<dbReference type="Gene3D" id="3.30.420.10">
    <property type="entry name" value="Ribonuclease H-like superfamily/Ribonuclease H"/>
    <property type="match status" value="1"/>
</dbReference>
<evidence type="ECO:0000313" key="5">
    <source>
        <dbReference type="EMBL" id="KAA8524105.1"/>
    </source>
</evidence>
<organism evidence="5 6">
    <name type="scientific">Nyssa sinensis</name>
    <dbReference type="NCBI Taxonomy" id="561372"/>
    <lineage>
        <taxon>Eukaryota</taxon>
        <taxon>Viridiplantae</taxon>
        <taxon>Streptophyta</taxon>
        <taxon>Embryophyta</taxon>
        <taxon>Tracheophyta</taxon>
        <taxon>Spermatophyta</taxon>
        <taxon>Magnoliopsida</taxon>
        <taxon>eudicotyledons</taxon>
        <taxon>Gunneridae</taxon>
        <taxon>Pentapetalae</taxon>
        <taxon>asterids</taxon>
        <taxon>Cornales</taxon>
        <taxon>Nyssaceae</taxon>
        <taxon>Nyssa</taxon>
    </lineage>
</organism>
<evidence type="ECO:0000256" key="1">
    <source>
        <dbReference type="SAM" id="Phobius"/>
    </source>
</evidence>
<evidence type="ECO:0000259" key="3">
    <source>
        <dbReference type="Pfam" id="PF13456"/>
    </source>
</evidence>
<gene>
    <name evidence="5" type="ORF">F0562_010464</name>
</gene>
<dbReference type="GO" id="GO:0004523">
    <property type="term" value="F:RNA-DNA hybrid ribonuclease activity"/>
    <property type="evidence" value="ECO:0007669"/>
    <property type="project" value="InterPro"/>
</dbReference>
<keyword evidence="1" id="KW-1133">Transmembrane helix</keyword>
<dbReference type="PANTHER" id="PTHR17630:SF97">
    <property type="entry name" value="ENDO-1,31,4-BETA-D-GLUCANASE-LIKE"/>
    <property type="match status" value="1"/>
</dbReference>
<dbReference type="Pfam" id="PF01738">
    <property type="entry name" value="DLH"/>
    <property type="match status" value="1"/>
</dbReference>
<dbReference type="InterPro" id="IPR012337">
    <property type="entry name" value="RNaseH-like_sf"/>
</dbReference>
<dbReference type="CDD" id="cd06222">
    <property type="entry name" value="RNase_H_like"/>
    <property type="match status" value="1"/>
</dbReference>
<dbReference type="InterPro" id="IPR036397">
    <property type="entry name" value="RNaseH_sf"/>
</dbReference>
<feature type="domain" description="Uncharacterized GPI-anchored protein At5g19230-like" evidence="4">
    <location>
        <begin position="390"/>
        <end position="489"/>
    </location>
</feature>
<proteinExistence type="predicted"/>
<dbReference type="OrthoDB" id="17560at2759"/>
<evidence type="ECO:0000259" key="4">
    <source>
        <dbReference type="Pfam" id="PF25884"/>
    </source>
</evidence>
<dbReference type="InterPro" id="IPR059083">
    <property type="entry name" value="At5g19230_dom"/>
</dbReference>
<dbReference type="Pfam" id="PF13456">
    <property type="entry name" value="RVT_3"/>
    <property type="match status" value="1"/>
</dbReference>
<keyword evidence="1" id="KW-0812">Transmembrane</keyword>
<dbReference type="InterPro" id="IPR002925">
    <property type="entry name" value="Dienelactn_hydro"/>
</dbReference>
<feature type="transmembrane region" description="Helical" evidence="1">
    <location>
        <begin position="489"/>
        <end position="510"/>
    </location>
</feature>